<evidence type="ECO:0000256" key="1">
    <source>
        <dbReference type="ARBA" id="ARBA00005375"/>
    </source>
</evidence>
<comment type="similarity">
    <text evidence="1">Belongs to the histidine acid phosphatase family.</text>
</comment>
<dbReference type="Gene3D" id="3.40.50.1240">
    <property type="entry name" value="Phosphoglycerate mutase-like"/>
    <property type="match status" value="1"/>
</dbReference>
<evidence type="ECO:0000256" key="4">
    <source>
        <dbReference type="SAM" id="SignalP"/>
    </source>
</evidence>
<feature type="region of interest" description="Disordered" evidence="2">
    <location>
        <begin position="557"/>
        <end position="577"/>
    </location>
</feature>
<dbReference type="InterPro" id="IPR029033">
    <property type="entry name" value="His_PPase_superfam"/>
</dbReference>
<evidence type="ECO:0000256" key="3">
    <source>
        <dbReference type="SAM" id="Phobius"/>
    </source>
</evidence>
<organism evidence="5 6">
    <name type="scientific">Lasallia pustulata</name>
    <dbReference type="NCBI Taxonomy" id="136370"/>
    <lineage>
        <taxon>Eukaryota</taxon>
        <taxon>Fungi</taxon>
        <taxon>Dikarya</taxon>
        <taxon>Ascomycota</taxon>
        <taxon>Pezizomycotina</taxon>
        <taxon>Lecanoromycetes</taxon>
        <taxon>OSLEUM clade</taxon>
        <taxon>Umbilicariomycetidae</taxon>
        <taxon>Umbilicariales</taxon>
        <taxon>Umbilicariaceae</taxon>
        <taxon>Lasallia</taxon>
    </lineage>
</organism>
<dbReference type="InterPro" id="IPR000560">
    <property type="entry name" value="His_Pase_clade-2"/>
</dbReference>
<evidence type="ECO:0000313" key="5">
    <source>
        <dbReference type="EMBL" id="SLM36474.1"/>
    </source>
</evidence>
<keyword evidence="4" id="KW-0732">Signal</keyword>
<dbReference type="EMBL" id="FWEW01001088">
    <property type="protein sequence ID" value="SLM36474.1"/>
    <property type="molecule type" value="Genomic_DNA"/>
</dbReference>
<dbReference type="InterPro" id="IPR050645">
    <property type="entry name" value="Histidine_acid_phosphatase"/>
</dbReference>
<dbReference type="Pfam" id="PF00328">
    <property type="entry name" value="His_Phos_2"/>
    <property type="match status" value="1"/>
</dbReference>
<keyword evidence="6" id="KW-1185">Reference proteome</keyword>
<keyword evidence="3" id="KW-1133">Transmembrane helix</keyword>
<proteinExistence type="inferred from homology"/>
<feature type="transmembrane region" description="Helical" evidence="3">
    <location>
        <begin position="453"/>
        <end position="480"/>
    </location>
</feature>
<reference evidence="6" key="1">
    <citation type="submission" date="2017-03" db="EMBL/GenBank/DDBJ databases">
        <authorList>
            <person name="Sharma R."/>
            <person name="Thines M."/>
        </authorList>
    </citation>
    <scope>NUCLEOTIDE SEQUENCE [LARGE SCALE GENOMIC DNA]</scope>
</reference>
<feature type="chain" id="PRO_5012709698" evidence="4">
    <location>
        <begin position="20"/>
        <end position="577"/>
    </location>
</feature>
<protein>
    <submittedName>
        <fullName evidence="5">Histidine phosphatase superfamily, clade-2</fullName>
    </submittedName>
</protein>
<dbReference type="PANTHER" id="PTHR11567:SF142">
    <property type="entry name" value="PHOSPHOGLYCERATE MUTASE-LIKE PROTEIN"/>
    <property type="match status" value="1"/>
</dbReference>
<dbReference type="SUPFAM" id="SSF53254">
    <property type="entry name" value="Phosphoglycerate mutase-like"/>
    <property type="match status" value="1"/>
</dbReference>
<evidence type="ECO:0000256" key="2">
    <source>
        <dbReference type="SAM" id="MobiDB-lite"/>
    </source>
</evidence>
<accession>A0A1W5D025</accession>
<dbReference type="GO" id="GO:0016791">
    <property type="term" value="F:phosphatase activity"/>
    <property type="evidence" value="ECO:0007669"/>
    <property type="project" value="TreeGrafter"/>
</dbReference>
<name>A0A1W5D025_9LECA</name>
<dbReference type="AlphaFoldDB" id="A0A1W5D025"/>
<dbReference type="PANTHER" id="PTHR11567">
    <property type="entry name" value="ACID PHOSPHATASE-RELATED"/>
    <property type="match status" value="1"/>
</dbReference>
<dbReference type="Proteomes" id="UP000192927">
    <property type="component" value="Unassembled WGS sequence"/>
</dbReference>
<feature type="signal peptide" evidence="4">
    <location>
        <begin position="1"/>
        <end position="19"/>
    </location>
</feature>
<keyword evidence="3" id="KW-0812">Transmembrane</keyword>
<evidence type="ECO:0000313" key="6">
    <source>
        <dbReference type="Proteomes" id="UP000192927"/>
    </source>
</evidence>
<keyword evidence="3" id="KW-0472">Membrane</keyword>
<sequence length="577" mass="62458">MSSFIAIATGFLLTRMAWAQVNGEIIWSSVIFTRYGDRTPIIVPQESVLTPVGAQQLYSAGSYFRNRYVAPLDQDGAASLAINGISKYEVDSTQVFTMSTVDEHIATSAQAFLQGLYPPLSISSNNTSNNSIPANGSNIEAPLGGYQYSQIYTVGELDLNSIYIAGEINCPAYDNAASAYFGTPEFQQTQAATQSFYASLEALIPAQELPEAFIGYENAYAIFDYLNYVYTHNTTVNLSTDDLTRARILADQWVYAINGNVTENSAAEGVGSRTFSTISGQTLVAEILRLLFTNIQSEGIQGKINLLFGSFEPMTAFAALANLPKINANFYGLPVYGSSMVFELFGVGESSSAPYPDLKDLNVRFLFRNSTDPSSELISYPLFGHGPSQTDMSFQDFVQNMENIMLASVGDWCTVCNSTSVFCASFVNDTSNNSTDDGSDSLPEKVKDSMRPAVAGVIGAIIALFLAGLVLGAVILVGGIRFYRTKTKRRSQLGGFRGGEKLASDQDLTLRNGGAGATVTNNGHEQAGSWELKETGKWKKANDGDLQNISLPRRASYEDDDVAVSPQAEPVKVDERV</sequence>